<evidence type="ECO:0000313" key="2">
    <source>
        <dbReference type="Proteomes" id="UP000199501"/>
    </source>
</evidence>
<dbReference type="NCBIfam" id="TIGR04363">
    <property type="entry name" value="LD_lanti_pre"/>
    <property type="match status" value="1"/>
</dbReference>
<organism evidence="1 2">
    <name type="scientific">Actinokineospora iranica</name>
    <dbReference type="NCBI Taxonomy" id="1271860"/>
    <lineage>
        <taxon>Bacteria</taxon>
        <taxon>Bacillati</taxon>
        <taxon>Actinomycetota</taxon>
        <taxon>Actinomycetes</taxon>
        <taxon>Pseudonocardiales</taxon>
        <taxon>Pseudonocardiaceae</taxon>
        <taxon>Actinokineospora</taxon>
    </lineage>
</organism>
<dbReference type="OrthoDB" id="3696992at2"/>
<accession>A0A1G6P2S9</accession>
<proteinExistence type="predicted"/>
<name>A0A1G6P2S9_9PSEU</name>
<dbReference type="EMBL" id="FMZZ01000004">
    <property type="protein sequence ID" value="SDC73904.1"/>
    <property type="molecule type" value="Genomic_DNA"/>
</dbReference>
<protein>
    <submittedName>
        <fullName evidence="1">FxLD family lantipeptide</fullName>
    </submittedName>
</protein>
<dbReference type="AlphaFoldDB" id="A0A1G6P2S9"/>
<sequence>MSATISADAPPVEDPFALDVRIITDVPPGHPLSACGNGTDDGCDPTCASACISDGV</sequence>
<dbReference type="InterPro" id="IPR027575">
    <property type="entry name" value="LD_lanti_pre"/>
</dbReference>
<evidence type="ECO:0000313" key="1">
    <source>
        <dbReference type="EMBL" id="SDC73904.1"/>
    </source>
</evidence>
<dbReference type="RefSeq" id="WP_091449757.1">
    <property type="nucleotide sequence ID" value="NZ_FMZZ01000004.1"/>
</dbReference>
<gene>
    <name evidence="1" type="ORF">SAMN05216174_10466</name>
</gene>
<keyword evidence="2" id="KW-1185">Reference proteome</keyword>
<dbReference type="Proteomes" id="UP000199501">
    <property type="component" value="Unassembled WGS sequence"/>
</dbReference>
<dbReference type="STRING" id="1271860.SAMN05216174_10466"/>
<reference evidence="2" key="1">
    <citation type="submission" date="2016-10" db="EMBL/GenBank/DDBJ databases">
        <authorList>
            <person name="Varghese N."/>
            <person name="Submissions S."/>
        </authorList>
    </citation>
    <scope>NUCLEOTIDE SEQUENCE [LARGE SCALE GENOMIC DNA]</scope>
    <source>
        <strain evidence="2">IBRC-M 10403</strain>
    </source>
</reference>